<name>A0A448WVB7_9PLAT</name>
<dbReference type="Proteomes" id="UP000784294">
    <property type="component" value="Unassembled WGS sequence"/>
</dbReference>
<keyword evidence="2" id="KW-1185">Reference proteome</keyword>
<evidence type="ECO:0000313" key="1">
    <source>
        <dbReference type="EMBL" id="VEL21148.1"/>
    </source>
</evidence>
<reference evidence="1" key="1">
    <citation type="submission" date="2018-11" db="EMBL/GenBank/DDBJ databases">
        <authorList>
            <consortium name="Pathogen Informatics"/>
        </authorList>
    </citation>
    <scope>NUCLEOTIDE SEQUENCE</scope>
</reference>
<dbReference type="OrthoDB" id="10029313at2759"/>
<proteinExistence type="predicted"/>
<evidence type="ECO:0000313" key="2">
    <source>
        <dbReference type="Proteomes" id="UP000784294"/>
    </source>
</evidence>
<gene>
    <name evidence="1" type="ORF">PXEA_LOCUS14588</name>
</gene>
<organism evidence="1 2">
    <name type="scientific">Protopolystoma xenopodis</name>
    <dbReference type="NCBI Taxonomy" id="117903"/>
    <lineage>
        <taxon>Eukaryota</taxon>
        <taxon>Metazoa</taxon>
        <taxon>Spiralia</taxon>
        <taxon>Lophotrochozoa</taxon>
        <taxon>Platyhelminthes</taxon>
        <taxon>Monogenea</taxon>
        <taxon>Polyopisthocotylea</taxon>
        <taxon>Polystomatidea</taxon>
        <taxon>Polystomatidae</taxon>
        <taxon>Protopolystoma</taxon>
    </lineage>
</organism>
<sequence>MFVSFKVQSMYIIISDEKAVTALLEVLEREKDTEGVVNTTNQSDGKYPIFCNQRNYL</sequence>
<accession>A0A448WVB7</accession>
<dbReference type="EMBL" id="CAAALY010049833">
    <property type="protein sequence ID" value="VEL21148.1"/>
    <property type="molecule type" value="Genomic_DNA"/>
</dbReference>
<comment type="caution">
    <text evidence="1">The sequence shown here is derived from an EMBL/GenBank/DDBJ whole genome shotgun (WGS) entry which is preliminary data.</text>
</comment>
<protein>
    <submittedName>
        <fullName evidence="1">Uncharacterized protein</fullName>
    </submittedName>
</protein>
<dbReference type="AlphaFoldDB" id="A0A448WVB7"/>